<reference evidence="1" key="2">
    <citation type="submission" date="2021-08" db="EMBL/GenBank/DDBJ databases">
        <authorList>
            <person name="Tani A."/>
            <person name="Ola A."/>
            <person name="Ogura Y."/>
            <person name="Katsura K."/>
            <person name="Hayashi T."/>
        </authorList>
    </citation>
    <scope>NUCLEOTIDE SEQUENCE</scope>
    <source>
        <strain evidence="1">DSM 19015</strain>
    </source>
</reference>
<protein>
    <submittedName>
        <fullName evidence="1">Uncharacterized protein</fullName>
    </submittedName>
</protein>
<keyword evidence="2" id="KW-1185">Reference proteome</keyword>
<accession>A0ABQ4RZ86</accession>
<name>A0ABQ4RZ86_9HYPH</name>
<gene>
    <name evidence="1" type="ORF">OCOJLMKI_2202</name>
</gene>
<dbReference type="Proteomes" id="UP001055125">
    <property type="component" value="Unassembled WGS sequence"/>
</dbReference>
<organism evidence="1 2">
    <name type="scientific">Methylobacterium iners</name>
    <dbReference type="NCBI Taxonomy" id="418707"/>
    <lineage>
        <taxon>Bacteria</taxon>
        <taxon>Pseudomonadati</taxon>
        <taxon>Pseudomonadota</taxon>
        <taxon>Alphaproteobacteria</taxon>
        <taxon>Hyphomicrobiales</taxon>
        <taxon>Methylobacteriaceae</taxon>
        <taxon>Methylobacterium</taxon>
    </lineage>
</organism>
<evidence type="ECO:0000313" key="2">
    <source>
        <dbReference type="Proteomes" id="UP001055125"/>
    </source>
</evidence>
<evidence type="ECO:0000313" key="1">
    <source>
        <dbReference type="EMBL" id="GJD94994.1"/>
    </source>
</evidence>
<dbReference type="EMBL" id="BPQP01000032">
    <property type="protein sequence ID" value="GJD94994.1"/>
    <property type="molecule type" value="Genomic_DNA"/>
</dbReference>
<dbReference type="RefSeq" id="WP_238244150.1">
    <property type="nucleotide sequence ID" value="NZ_BPQP01000032.1"/>
</dbReference>
<comment type="caution">
    <text evidence="1">The sequence shown here is derived from an EMBL/GenBank/DDBJ whole genome shotgun (WGS) entry which is preliminary data.</text>
</comment>
<sequence length="71" mass="7698">MPVFEAKTLESDLEGLAFLAAVLHPSHDERVRALTHGRCRADCAAAMADPMTIEPRYPIVPSDIEAVIPLA</sequence>
<proteinExistence type="predicted"/>
<reference evidence="1" key="1">
    <citation type="journal article" date="2021" name="Front. Microbiol.">
        <title>Comprehensive Comparative Genomics and Phenotyping of Methylobacterium Species.</title>
        <authorList>
            <person name="Alessa O."/>
            <person name="Ogura Y."/>
            <person name="Fujitani Y."/>
            <person name="Takami H."/>
            <person name="Hayashi T."/>
            <person name="Sahin N."/>
            <person name="Tani A."/>
        </authorList>
    </citation>
    <scope>NUCLEOTIDE SEQUENCE</scope>
    <source>
        <strain evidence="1">DSM 19015</strain>
    </source>
</reference>